<organism evidence="11 12">
    <name type="scientific">Paractinoplanes abujensis</name>
    <dbReference type="NCBI Taxonomy" id="882441"/>
    <lineage>
        <taxon>Bacteria</taxon>
        <taxon>Bacillati</taxon>
        <taxon>Actinomycetota</taxon>
        <taxon>Actinomycetes</taxon>
        <taxon>Micromonosporales</taxon>
        <taxon>Micromonosporaceae</taxon>
        <taxon>Paractinoplanes</taxon>
    </lineage>
</organism>
<dbReference type="AlphaFoldDB" id="A0A7W7CQI2"/>
<dbReference type="HAMAP" id="MF_01635">
    <property type="entry name" value="UbiA"/>
    <property type="match status" value="1"/>
</dbReference>
<dbReference type="NCBIfam" id="TIGR01474">
    <property type="entry name" value="ubiA_proteo"/>
    <property type="match status" value="1"/>
</dbReference>
<dbReference type="GO" id="GO:0005886">
    <property type="term" value="C:plasma membrane"/>
    <property type="evidence" value="ECO:0007669"/>
    <property type="project" value="TreeGrafter"/>
</dbReference>
<dbReference type="InterPro" id="IPR044878">
    <property type="entry name" value="UbiA_sf"/>
</dbReference>
<keyword evidence="6 10" id="KW-0812">Transmembrane</keyword>
<feature type="transmembrane region" description="Helical" evidence="10">
    <location>
        <begin position="235"/>
        <end position="256"/>
    </location>
</feature>
<keyword evidence="4" id="KW-1003">Cell membrane</keyword>
<keyword evidence="8 10" id="KW-0472">Membrane</keyword>
<reference evidence="11 12" key="1">
    <citation type="submission" date="2020-08" db="EMBL/GenBank/DDBJ databases">
        <title>Sequencing the genomes of 1000 actinobacteria strains.</title>
        <authorList>
            <person name="Klenk H.-P."/>
        </authorList>
    </citation>
    <scope>NUCLEOTIDE SEQUENCE [LARGE SCALE GENOMIC DNA]</scope>
    <source>
        <strain evidence="11 12">DSM 45518</strain>
    </source>
</reference>
<name>A0A7W7CQI2_9ACTN</name>
<evidence type="ECO:0000256" key="1">
    <source>
        <dbReference type="ARBA" id="ARBA00001946"/>
    </source>
</evidence>
<keyword evidence="5 11" id="KW-0808">Transferase</keyword>
<dbReference type="Pfam" id="PF01040">
    <property type="entry name" value="UbiA"/>
    <property type="match status" value="1"/>
</dbReference>
<protein>
    <recommendedName>
        <fullName evidence="9">4-hydroxybenzoate octaprenyltransferase</fullName>
        <ecNumber evidence="9">2.5.1.39</ecNumber>
    </recommendedName>
</protein>
<dbReference type="PANTHER" id="PTHR11048:SF28">
    <property type="entry name" value="4-HYDROXYBENZOATE POLYPRENYLTRANSFERASE, MITOCHONDRIAL"/>
    <property type="match status" value="1"/>
</dbReference>
<dbReference type="CDD" id="cd13959">
    <property type="entry name" value="PT_UbiA_COQ2"/>
    <property type="match status" value="1"/>
</dbReference>
<dbReference type="PROSITE" id="PS00943">
    <property type="entry name" value="UBIA"/>
    <property type="match status" value="1"/>
</dbReference>
<keyword evidence="4" id="KW-0997">Cell inner membrane</keyword>
<dbReference type="GO" id="GO:0006744">
    <property type="term" value="P:ubiquinone biosynthetic process"/>
    <property type="evidence" value="ECO:0007669"/>
    <property type="project" value="UniProtKB-UniRule"/>
</dbReference>
<sequence>MMIRIVSRAGAYGRLLRLDRPIGIWLLLWPALWALWLSSGGRPDQHVLVVFVAGTVLARSAGCAVNDVADRRFDGHVRRTRDRPLVTGEVRPAEALALCGLLGAAGLALVATLNRPTQLLAAAAGVLLMTYPLLKRFFPAPQFYLGVAFTWSVPMAYAAHERGMPPAAWSLFAAGLLWTTAYDTMYAMVDRDDDRTLGLRSTAILFGRFDRVAIGTAQALMLVALALTGQRLHLGGWYTAGLAAAALLAGHQQLLIRRRDRARCFRAFTSNTYVGLVVFAGIALDHLFRTSS</sequence>
<gene>
    <name evidence="11" type="ORF">BKA14_003028</name>
</gene>
<comment type="cofactor">
    <cofactor evidence="1">
        <name>Mg(2+)</name>
        <dbReference type="ChEBI" id="CHEBI:18420"/>
    </cofactor>
</comment>
<evidence type="ECO:0000256" key="3">
    <source>
        <dbReference type="ARBA" id="ARBA00005985"/>
    </source>
</evidence>
<dbReference type="InterPro" id="IPR039653">
    <property type="entry name" value="Prenyltransferase"/>
</dbReference>
<evidence type="ECO:0000256" key="9">
    <source>
        <dbReference type="NCBIfam" id="TIGR01474"/>
    </source>
</evidence>
<evidence type="ECO:0000256" key="10">
    <source>
        <dbReference type="SAM" id="Phobius"/>
    </source>
</evidence>
<keyword evidence="7 10" id="KW-1133">Transmembrane helix</keyword>
<accession>A0A7W7CQI2</accession>
<comment type="similarity">
    <text evidence="3">Belongs to the UbiA prenyltransferase family.</text>
</comment>
<feature type="transmembrane region" description="Helical" evidence="10">
    <location>
        <begin position="45"/>
        <end position="69"/>
    </location>
</feature>
<dbReference type="Gene3D" id="1.20.120.1780">
    <property type="entry name" value="UbiA prenyltransferase"/>
    <property type="match status" value="1"/>
</dbReference>
<evidence type="ECO:0000256" key="8">
    <source>
        <dbReference type="ARBA" id="ARBA00023136"/>
    </source>
</evidence>
<feature type="transmembrane region" description="Helical" evidence="10">
    <location>
        <begin position="90"/>
        <end position="111"/>
    </location>
</feature>
<proteinExistence type="inferred from homology"/>
<evidence type="ECO:0000313" key="11">
    <source>
        <dbReference type="EMBL" id="MBB4692880.1"/>
    </source>
</evidence>
<feature type="transmembrane region" description="Helical" evidence="10">
    <location>
        <begin position="21"/>
        <end position="39"/>
    </location>
</feature>
<dbReference type="InterPro" id="IPR006370">
    <property type="entry name" value="HB_polyprenyltransferase-like"/>
</dbReference>
<evidence type="ECO:0000256" key="5">
    <source>
        <dbReference type="ARBA" id="ARBA00022679"/>
    </source>
</evidence>
<dbReference type="InterPro" id="IPR030470">
    <property type="entry name" value="UbiA_prenylTrfase_CS"/>
</dbReference>
<comment type="subcellular location">
    <subcellularLocation>
        <location evidence="2">Membrane</location>
        <topology evidence="2">Multi-pass membrane protein</topology>
    </subcellularLocation>
</comment>
<dbReference type="Gene3D" id="1.10.357.140">
    <property type="entry name" value="UbiA prenyltransferase"/>
    <property type="match status" value="1"/>
</dbReference>
<dbReference type="FunFam" id="1.10.357.140:FF:000008">
    <property type="entry name" value="4-hydroxybenzoate octaprenyltransferase"/>
    <property type="match status" value="1"/>
</dbReference>
<dbReference type="FunFam" id="1.20.120.1780:FF:000001">
    <property type="entry name" value="4-hydroxybenzoate octaprenyltransferase"/>
    <property type="match status" value="1"/>
</dbReference>
<evidence type="ECO:0000313" key="12">
    <source>
        <dbReference type="Proteomes" id="UP000542742"/>
    </source>
</evidence>
<feature type="transmembrane region" description="Helical" evidence="10">
    <location>
        <begin position="143"/>
        <end position="160"/>
    </location>
</feature>
<dbReference type="GO" id="GO:0008412">
    <property type="term" value="F:4-hydroxybenzoate polyprenyltransferase activity"/>
    <property type="evidence" value="ECO:0007669"/>
    <property type="project" value="UniProtKB-UniRule"/>
</dbReference>
<evidence type="ECO:0000256" key="6">
    <source>
        <dbReference type="ARBA" id="ARBA00022692"/>
    </source>
</evidence>
<evidence type="ECO:0000256" key="4">
    <source>
        <dbReference type="ARBA" id="ARBA00022519"/>
    </source>
</evidence>
<dbReference type="EC" id="2.5.1.39" evidence="9"/>
<comment type="caution">
    <text evidence="11">The sequence shown here is derived from an EMBL/GenBank/DDBJ whole genome shotgun (WGS) entry which is preliminary data.</text>
</comment>
<feature type="transmembrane region" description="Helical" evidence="10">
    <location>
        <begin position="268"/>
        <end position="288"/>
    </location>
</feature>
<keyword evidence="12" id="KW-1185">Reference proteome</keyword>
<dbReference type="Proteomes" id="UP000542742">
    <property type="component" value="Unassembled WGS sequence"/>
</dbReference>
<dbReference type="EMBL" id="JACHMF010000001">
    <property type="protein sequence ID" value="MBB4692880.1"/>
    <property type="molecule type" value="Genomic_DNA"/>
</dbReference>
<evidence type="ECO:0000256" key="7">
    <source>
        <dbReference type="ARBA" id="ARBA00022989"/>
    </source>
</evidence>
<evidence type="ECO:0000256" key="2">
    <source>
        <dbReference type="ARBA" id="ARBA00004141"/>
    </source>
</evidence>
<dbReference type="InterPro" id="IPR000537">
    <property type="entry name" value="UbiA_prenyltransferase"/>
</dbReference>
<feature type="transmembrane region" description="Helical" evidence="10">
    <location>
        <begin position="166"/>
        <end position="189"/>
    </location>
</feature>
<dbReference type="PANTHER" id="PTHR11048">
    <property type="entry name" value="PRENYLTRANSFERASES"/>
    <property type="match status" value="1"/>
</dbReference>